<name>A0A316H8G4_9SPHI</name>
<comment type="caution">
    <text evidence="1">The sequence shown here is derived from an EMBL/GenBank/DDBJ whole genome shotgun (WGS) entry which is preliminary data.</text>
</comment>
<dbReference type="Proteomes" id="UP000245678">
    <property type="component" value="Unassembled WGS sequence"/>
</dbReference>
<reference evidence="1 2" key="1">
    <citation type="submission" date="2018-05" db="EMBL/GenBank/DDBJ databases">
        <title>Genomic Encyclopedia of Archaeal and Bacterial Type Strains, Phase II (KMG-II): from individual species to whole genera.</title>
        <authorList>
            <person name="Goeker M."/>
        </authorList>
    </citation>
    <scope>NUCLEOTIDE SEQUENCE [LARGE SCALE GENOMIC DNA]</scope>
    <source>
        <strain evidence="1 2">DSM 19975</strain>
    </source>
</reference>
<dbReference type="EMBL" id="QGHA01000006">
    <property type="protein sequence ID" value="PWK76663.1"/>
    <property type="molecule type" value="Genomic_DNA"/>
</dbReference>
<evidence type="ECO:0000313" key="1">
    <source>
        <dbReference type="EMBL" id="PWK76663.1"/>
    </source>
</evidence>
<organism evidence="1 2">
    <name type="scientific">Mucilaginibacter oryzae</name>
    <dbReference type="NCBI Taxonomy" id="468058"/>
    <lineage>
        <taxon>Bacteria</taxon>
        <taxon>Pseudomonadati</taxon>
        <taxon>Bacteroidota</taxon>
        <taxon>Sphingobacteriia</taxon>
        <taxon>Sphingobacteriales</taxon>
        <taxon>Sphingobacteriaceae</taxon>
        <taxon>Mucilaginibacter</taxon>
    </lineage>
</organism>
<gene>
    <name evidence="1" type="ORF">LX99_03531</name>
</gene>
<keyword evidence="2" id="KW-1185">Reference proteome</keyword>
<proteinExistence type="predicted"/>
<sequence length="259" mass="29828">MEKIGYLEIRITGTKGNLELKPDTLDIRELMSVLEQSENLLFPNEKKDRPTISYQLEEGSVKHIFKTSIQAIIGFNAIIAQIDATRDIDFLNLNTAKAIESFQETALKRDFKFNISTSLDNTTQLVIDKNTRFFRSEAFWAEAEFYFYGKITDAGGKDKANIHLLTEDYGTLRVDTPKEILEEFENNILYKSFGIRALGKQHSETGEIDKSSIKFLEMMDYSPKYDVDYLKKLRAKANGWLNQINVDEWLNDMRGGYDA</sequence>
<protein>
    <submittedName>
        <fullName evidence="1">Uncharacterized protein</fullName>
    </submittedName>
</protein>
<accession>A0A316H8G4</accession>
<evidence type="ECO:0000313" key="2">
    <source>
        <dbReference type="Proteomes" id="UP000245678"/>
    </source>
</evidence>
<dbReference type="RefSeq" id="WP_022833829.1">
    <property type="nucleotide sequence ID" value="NZ_QGHA01000006.1"/>
</dbReference>
<dbReference type="AlphaFoldDB" id="A0A316H8G4"/>